<comment type="caution">
    <text evidence="2">The sequence shown here is derived from an EMBL/GenBank/DDBJ whole genome shotgun (WGS) entry which is preliminary data.</text>
</comment>
<gene>
    <name evidence="2" type="ORF">EDI28_17070</name>
</gene>
<dbReference type="InterPro" id="IPR000305">
    <property type="entry name" value="GIY-YIG_endonuc"/>
</dbReference>
<dbReference type="EMBL" id="RJLM01000007">
    <property type="protein sequence ID" value="RWX54341.1"/>
    <property type="molecule type" value="Genomic_DNA"/>
</dbReference>
<reference evidence="2 3" key="1">
    <citation type="submission" date="2018-11" db="EMBL/GenBank/DDBJ databases">
        <title>Photobacterium sp. BEI247 sp. nov., a marine bacterium isolated from Yongle Blue Hole in the South China Sea.</title>
        <authorList>
            <person name="Wang X."/>
        </authorList>
    </citation>
    <scope>NUCLEOTIDE SEQUENCE [LARGE SCALE GENOMIC DNA]</scope>
    <source>
        <strain evidence="3">BEI247</strain>
    </source>
</reference>
<evidence type="ECO:0000313" key="2">
    <source>
        <dbReference type="EMBL" id="RWX54341.1"/>
    </source>
</evidence>
<feature type="domain" description="GIY-YIG" evidence="1">
    <location>
        <begin position="49"/>
        <end position="127"/>
    </location>
</feature>
<evidence type="ECO:0000313" key="3">
    <source>
        <dbReference type="Proteomes" id="UP000287563"/>
    </source>
</evidence>
<dbReference type="Pfam" id="PF14267">
    <property type="entry name" value="DUF4357"/>
    <property type="match status" value="1"/>
</dbReference>
<dbReference type="AlphaFoldDB" id="A0A444JMN5"/>
<dbReference type="RefSeq" id="WP_128785068.1">
    <property type="nucleotide sequence ID" value="NZ_RJLM01000007.1"/>
</dbReference>
<evidence type="ECO:0000259" key="1">
    <source>
        <dbReference type="PROSITE" id="PS50164"/>
    </source>
</evidence>
<dbReference type="InterPro" id="IPR025579">
    <property type="entry name" value="DUF4357"/>
</dbReference>
<sequence length="291" mass="32440">MTKGRQLKIYLADGTVSGIRHAEIVNWTGQALAIPRVKIKDLDGWEEVHRPGVYFLFGYDDEVSRLAAYIGEAENITKRLQQHLSSKDFWNEAICFTNKDENLTKAHIKYLESRLIELSLHANRYQLDNGNQPPQSSLPRGERDAMEEFLENIRTLLGTLGHKLLEPVVKTTASEQTSSSEPNQDLVTLKGRKYKATAQLTSEGIVVLKGSEGSISANQSLSKGYTKIRDNLIDKGLLIEENSKLVATDDILFTSSSQAAAVLLGYPCNGLDYWIDNKGQSLKQRESLVDG</sequence>
<accession>A0A444JMN5</accession>
<proteinExistence type="predicted"/>
<dbReference type="PROSITE" id="PS50164">
    <property type="entry name" value="GIY_YIG"/>
    <property type="match status" value="1"/>
</dbReference>
<protein>
    <submittedName>
        <fullName evidence="2">GIY-YIG nuclease family protein</fullName>
    </submittedName>
</protein>
<dbReference type="CDD" id="cd10447">
    <property type="entry name" value="GIY-YIG_unchar_2"/>
    <property type="match status" value="1"/>
</dbReference>
<dbReference type="Proteomes" id="UP000287563">
    <property type="component" value="Unassembled WGS sequence"/>
</dbReference>
<organism evidence="2 3">
    <name type="scientific">Photobacterium chitinilyticum</name>
    <dbReference type="NCBI Taxonomy" id="2485123"/>
    <lineage>
        <taxon>Bacteria</taxon>
        <taxon>Pseudomonadati</taxon>
        <taxon>Pseudomonadota</taxon>
        <taxon>Gammaproteobacteria</taxon>
        <taxon>Vibrionales</taxon>
        <taxon>Vibrionaceae</taxon>
        <taxon>Photobacterium</taxon>
    </lineage>
</organism>
<dbReference type="OrthoDB" id="2656488at2"/>
<name>A0A444JMN5_9GAMM</name>
<keyword evidence="3" id="KW-1185">Reference proteome</keyword>